<organism evidence="2">
    <name type="scientific">Streptomyces haneummycinicus</name>
    <dbReference type="NCBI Taxonomy" id="3074435"/>
    <lineage>
        <taxon>Bacteria</taxon>
        <taxon>Bacillati</taxon>
        <taxon>Actinomycetota</taxon>
        <taxon>Actinomycetes</taxon>
        <taxon>Kitasatosporales</taxon>
        <taxon>Streptomycetaceae</taxon>
        <taxon>Streptomyces</taxon>
    </lineage>
</organism>
<evidence type="ECO:0000313" key="2">
    <source>
        <dbReference type="EMBL" id="BFO14485.1"/>
    </source>
</evidence>
<accession>A0AAT9HAN0</accession>
<feature type="compositionally biased region" description="Basic and acidic residues" evidence="1">
    <location>
        <begin position="40"/>
        <end position="57"/>
    </location>
</feature>
<evidence type="ECO:0000256" key="1">
    <source>
        <dbReference type="SAM" id="MobiDB-lite"/>
    </source>
</evidence>
<feature type="region of interest" description="Disordered" evidence="1">
    <location>
        <begin position="1"/>
        <end position="57"/>
    </location>
</feature>
<proteinExistence type="predicted"/>
<dbReference type="AlphaFoldDB" id="A0AAT9HAN0"/>
<protein>
    <submittedName>
        <fullName evidence="2">Uncharacterized protein</fullName>
    </submittedName>
</protein>
<reference evidence="2" key="2">
    <citation type="submission" date="2024-07" db="EMBL/GenBank/DDBJ databases">
        <title>Streptomyces haneummycinica sp. nov., a new antibiotic-producing actinobacterium isolated from marine sediment.</title>
        <authorList>
            <person name="Uemura M."/>
            <person name="Hamada M."/>
            <person name="Hirano S."/>
            <person name="Kobayashi K."/>
            <person name="Ohshiro T."/>
            <person name="Kobayashi T."/>
            <person name="Terahara T."/>
        </authorList>
    </citation>
    <scope>NUCLEOTIDE SEQUENCE</scope>
    <source>
        <strain evidence="2">KM77-8</strain>
    </source>
</reference>
<name>A0AAT9HAN0_9ACTN</name>
<sequence length="125" mass="12669">MSARPENRSGGPSPVARGRTAVSRASVLGPGVSGGTPENDGLRGREPSALLGDREDDRRVLQRLQGVAGGRDDEEVAGAALPVGVAAGEADAAAQDQQGGLAGAVVFGEDVPAVSARRVWRRVCS</sequence>
<dbReference type="EMBL" id="AP035768">
    <property type="protein sequence ID" value="BFO14485.1"/>
    <property type="molecule type" value="Genomic_DNA"/>
</dbReference>
<reference evidence="2" key="1">
    <citation type="submission" date="2024-06" db="EMBL/GenBank/DDBJ databases">
        <authorList>
            <consortium name="consrtm"/>
            <person name="Uemura M."/>
            <person name="Terahara T."/>
        </authorList>
    </citation>
    <scope>NUCLEOTIDE SEQUENCE</scope>
    <source>
        <strain evidence="2">KM77-8</strain>
    </source>
</reference>
<gene>
    <name evidence="2" type="ORF">SHKM778_08730</name>
</gene>